<evidence type="ECO:0000313" key="1">
    <source>
        <dbReference type="EMBL" id="TKC07684.1"/>
    </source>
</evidence>
<organism evidence="1 2">
    <name type="scientific">Pedobacter frigoris</name>
    <dbReference type="NCBI Taxonomy" id="2571272"/>
    <lineage>
        <taxon>Bacteria</taxon>
        <taxon>Pseudomonadati</taxon>
        <taxon>Bacteroidota</taxon>
        <taxon>Sphingobacteriia</taxon>
        <taxon>Sphingobacteriales</taxon>
        <taxon>Sphingobacteriaceae</taxon>
        <taxon>Pedobacter</taxon>
    </lineage>
</organism>
<keyword evidence="2" id="KW-1185">Reference proteome</keyword>
<dbReference type="AlphaFoldDB" id="A0A4U1CQH4"/>
<dbReference type="EMBL" id="SWBQ01000002">
    <property type="protein sequence ID" value="TKC07684.1"/>
    <property type="molecule type" value="Genomic_DNA"/>
</dbReference>
<comment type="caution">
    <text evidence="1">The sequence shown here is derived from an EMBL/GenBank/DDBJ whole genome shotgun (WGS) entry which is preliminary data.</text>
</comment>
<gene>
    <name evidence="1" type="ORF">FA047_10655</name>
</gene>
<dbReference type="RefSeq" id="WP_136836013.1">
    <property type="nucleotide sequence ID" value="NZ_SWBQ01000002.1"/>
</dbReference>
<name>A0A4U1CQH4_9SPHI</name>
<protein>
    <submittedName>
        <fullName evidence="1">Uncharacterized protein</fullName>
    </submittedName>
</protein>
<dbReference type="Proteomes" id="UP000307244">
    <property type="component" value="Unassembled WGS sequence"/>
</dbReference>
<accession>A0A4U1CQH4</accession>
<reference evidence="1 2" key="1">
    <citation type="submission" date="2019-04" db="EMBL/GenBank/DDBJ databases">
        <title>Pedobacter sp. RP-3-15 sp. nov., isolated from Arctic soil.</title>
        <authorList>
            <person name="Dahal R.H."/>
            <person name="Kim D.-U."/>
        </authorList>
    </citation>
    <scope>NUCLEOTIDE SEQUENCE [LARGE SCALE GENOMIC DNA]</scope>
    <source>
        <strain evidence="1 2">RP-3-15</strain>
    </source>
</reference>
<evidence type="ECO:0000313" key="2">
    <source>
        <dbReference type="Proteomes" id="UP000307244"/>
    </source>
</evidence>
<sequence>MQGSVSLKYAIGRQSEELLNKERELAKRDLEFHFGIQSSIHFRDIECLVVKLKDKGKLLPSADSVESFEKTLDGSLVIRNSTIDPLLIEIGDTFGDFNGINEMPIIDETGFKEKFSANIKMGETLEELNNELSKFGFEVKKEIRNIKCLILKEI</sequence>
<proteinExistence type="predicted"/>